<reference evidence="2" key="1">
    <citation type="journal article" date="2019" name="Int. J. Syst. Evol. Microbiol.">
        <title>The Global Catalogue of Microorganisms (GCM) 10K type strain sequencing project: providing services to taxonomists for standard genome sequencing and annotation.</title>
        <authorList>
            <consortium name="The Broad Institute Genomics Platform"/>
            <consortium name="The Broad Institute Genome Sequencing Center for Infectious Disease"/>
            <person name="Wu L."/>
            <person name="Ma J."/>
        </authorList>
    </citation>
    <scope>NUCLEOTIDE SEQUENCE [LARGE SCALE GENOMIC DNA]</scope>
    <source>
        <strain evidence="2">CGMCC 1.16031</strain>
    </source>
</reference>
<evidence type="ECO:0000313" key="1">
    <source>
        <dbReference type="EMBL" id="MFC6441012.1"/>
    </source>
</evidence>
<name>A0ABW1XNM4_9ALTE</name>
<evidence type="ECO:0000313" key="2">
    <source>
        <dbReference type="Proteomes" id="UP001596364"/>
    </source>
</evidence>
<dbReference type="EMBL" id="JBHSUS010000001">
    <property type="protein sequence ID" value="MFC6441012.1"/>
    <property type="molecule type" value="Genomic_DNA"/>
</dbReference>
<comment type="caution">
    <text evidence="1">The sequence shown here is derived from an EMBL/GenBank/DDBJ whole genome shotgun (WGS) entry which is preliminary data.</text>
</comment>
<keyword evidence="2" id="KW-1185">Reference proteome</keyword>
<accession>A0ABW1XNM4</accession>
<dbReference type="RefSeq" id="WP_131258647.1">
    <property type="nucleotide sequence ID" value="NZ_JBHSUS010000001.1"/>
</dbReference>
<dbReference type="Proteomes" id="UP001596364">
    <property type="component" value="Unassembled WGS sequence"/>
</dbReference>
<gene>
    <name evidence="1" type="ORF">ACFP85_12735</name>
</gene>
<proteinExistence type="predicted"/>
<protein>
    <submittedName>
        <fullName evidence="1">Helix-turn-helix transcriptional regulator</fullName>
    </submittedName>
</protein>
<organism evidence="1 2">
    <name type="scientific">Pseudobowmanella zhangzhouensis</name>
    <dbReference type="NCBI Taxonomy" id="1537679"/>
    <lineage>
        <taxon>Bacteria</taxon>
        <taxon>Pseudomonadati</taxon>
        <taxon>Pseudomonadota</taxon>
        <taxon>Gammaproteobacteria</taxon>
        <taxon>Alteromonadales</taxon>
        <taxon>Alteromonadaceae</taxon>
    </lineage>
</organism>
<sequence>MSAEQQVYTIDDLRKLFGKSTHGIENMIARGELPKTLKRRGSRSPRQWRKVDIDKLLGLNSQTAANDPFFNGRPFTIEQERALKMIVREALLAVLSDPHWTHQQQ</sequence>